<feature type="compositionally biased region" description="Basic residues" evidence="1">
    <location>
        <begin position="175"/>
        <end position="194"/>
    </location>
</feature>
<feature type="compositionally biased region" description="Low complexity" evidence="1">
    <location>
        <begin position="225"/>
        <end position="237"/>
    </location>
</feature>
<dbReference type="RefSeq" id="XP_011646306.1">
    <property type="nucleotide sequence ID" value="XM_011648004.2"/>
</dbReference>
<evidence type="ECO:0000313" key="3">
    <source>
        <dbReference type="Proteomes" id="UP000504615"/>
    </source>
</evidence>
<feature type="region of interest" description="Disordered" evidence="1">
    <location>
        <begin position="171"/>
        <end position="201"/>
    </location>
</feature>
<name>A0A6I9X186_9HYME</name>
<proteinExistence type="predicted"/>
<accession>A0A6I9X186</accession>
<protein>
    <submittedName>
        <fullName evidence="4">Uncharacterized protein LOC105432970</fullName>
    </submittedName>
</protein>
<feature type="transmembrane region" description="Helical" evidence="2">
    <location>
        <begin position="38"/>
        <end position="56"/>
    </location>
</feature>
<dbReference type="GeneID" id="105432970"/>
<feature type="region of interest" description="Disordered" evidence="1">
    <location>
        <begin position="219"/>
        <end position="242"/>
    </location>
</feature>
<keyword evidence="2" id="KW-0472">Membrane</keyword>
<organism evidence="3 4">
    <name type="scientific">Pogonomyrmex barbatus</name>
    <name type="common">red harvester ant</name>
    <dbReference type="NCBI Taxonomy" id="144034"/>
    <lineage>
        <taxon>Eukaryota</taxon>
        <taxon>Metazoa</taxon>
        <taxon>Ecdysozoa</taxon>
        <taxon>Arthropoda</taxon>
        <taxon>Hexapoda</taxon>
        <taxon>Insecta</taxon>
        <taxon>Pterygota</taxon>
        <taxon>Neoptera</taxon>
        <taxon>Endopterygota</taxon>
        <taxon>Hymenoptera</taxon>
        <taxon>Apocrita</taxon>
        <taxon>Aculeata</taxon>
        <taxon>Formicoidea</taxon>
        <taxon>Formicidae</taxon>
        <taxon>Myrmicinae</taxon>
        <taxon>Pogonomyrmex</taxon>
    </lineage>
</organism>
<dbReference type="KEGG" id="pbar:105432970"/>
<evidence type="ECO:0000313" key="4">
    <source>
        <dbReference type="RefSeq" id="XP_011646306.1"/>
    </source>
</evidence>
<keyword evidence="2" id="KW-1133">Transmembrane helix</keyword>
<sequence>MFSQRPCYFSQLSRSHPILKLVDIYDRQSFIRLYILDNLYVCILMYILFYVALWYANNIIKRIEKSNREMSTTIIENKTKLDRLILLKNKKAEFEEVIVKTTDAQNITAKHLEDEMHRLSTELITTSNKITGLEKIIEKMVFSTNTQKNYLHAQPVLSQPSKVIVQKNLKEPRIRSRNSRFSNRHFHRPHHRNLRLGNTGSLSVDRLDDRRLQLHLQLHRQKSDSNNSASAEASSESINQYPTNKISLRYNNHDGDRKRHSKWLFKMRSRQPSYYNMRKIHMDSLKNVTPFTRSLLGLATIFLRGYSI</sequence>
<keyword evidence="3" id="KW-1185">Reference proteome</keyword>
<gene>
    <name evidence="4" type="primary">LOC105432970</name>
</gene>
<dbReference type="Proteomes" id="UP000504615">
    <property type="component" value="Unplaced"/>
</dbReference>
<reference evidence="4" key="1">
    <citation type="submission" date="2025-08" db="UniProtKB">
        <authorList>
            <consortium name="RefSeq"/>
        </authorList>
    </citation>
    <scope>IDENTIFICATION</scope>
</reference>
<evidence type="ECO:0000256" key="1">
    <source>
        <dbReference type="SAM" id="MobiDB-lite"/>
    </source>
</evidence>
<dbReference type="OrthoDB" id="7695887at2759"/>
<dbReference type="AlphaFoldDB" id="A0A6I9X186"/>
<evidence type="ECO:0000256" key="2">
    <source>
        <dbReference type="SAM" id="Phobius"/>
    </source>
</evidence>
<keyword evidence="2" id="KW-0812">Transmembrane</keyword>